<name>A0A3P8TP97_AMPPE</name>
<keyword evidence="3" id="KW-1185">Reference proteome</keyword>
<dbReference type="GeneTree" id="ENSGT00940000176888"/>
<dbReference type="PANTHER" id="PTHR32289">
    <property type="entry name" value="PROTEIN FAM167A"/>
    <property type="match status" value="1"/>
</dbReference>
<dbReference type="OMA" id="RLRDFSC"/>
<dbReference type="Proteomes" id="UP000265080">
    <property type="component" value="Chromosome 17"/>
</dbReference>
<accession>A0A3P8TP97</accession>
<dbReference type="PANTHER" id="PTHR32289:SF5">
    <property type="entry name" value="TRANSMEMBRANE 74B, OPPOSITE STRAND"/>
    <property type="match status" value="1"/>
</dbReference>
<dbReference type="InterPro" id="IPR051771">
    <property type="entry name" value="FAM167_domain"/>
</dbReference>
<feature type="compositionally biased region" description="Acidic residues" evidence="1">
    <location>
        <begin position="75"/>
        <end position="91"/>
    </location>
</feature>
<reference evidence="2" key="2">
    <citation type="submission" date="2025-08" db="UniProtKB">
        <authorList>
            <consortium name="Ensembl"/>
        </authorList>
    </citation>
    <scope>IDENTIFICATION</scope>
</reference>
<sequence length="111" mass="12719">MDVVLTRLKDFSCRTPSFSEAAEPRESWTGGCRLDLESSLAWLRRELELRSLDQVLIRQLMELNSGIQELKMELSEEDEEDEEGSCWDSEDSVCSRSGQVSSTCRLQANRK</sequence>
<dbReference type="Ensembl" id="ENSAPET00000027548.1">
    <property type="protein sequence ID" value="ENSAPEP00000026834.1"/>
    <property type="gene ID" value="ENSAPEG00000019065.1"/>
</dbReference>
<feature type="region of interest" description="Disordered" evidence="1">
    <location>
        <begin position="73"/>
        <end position="111"/>
    </location>
</feature>
<protein>
    <submittedName>
        <fullName evidence="2">Si:ch211-153f2.7</fullName>
    </submittedName>
</protein>
<reference evidence="2 3" key="1">
    <citation type="submission" date="2018-03" db="EMBL/GenBank/DDBJ databases">
        <title>Finding Nemo's genes: A chromosome-scale reference assembly of the genome of the orange clownfish Amphiprion percula.</title>
        <authorList>
            <person name="Lehmann R."/>
        </authorList>
    </citation>
    <scope>NUCLEOTIDE SEQUENCE</scope>
</reference>
<feature type="compositionally biased region" description="Polar residues" evidence="1">
    <location>
        <begin position="94"/>
        <end position="111"/>
    </location>
</feature>
<proteinExistence type="predicted"/>
<evidence type="ECO:0000256" key="1">
    <source>
        <dbReference type="SAM" id="MobiDB-lite"/>
    </source>
</evidence>
<dbReference type="AlphaFoldDB" id="A0A3P8TP97"/>
<evidence type="ECO:0000313" key="3">
    <source>
        <dbReference type="Proteomes" id="UP000265080"/>
    </source>
</evidence>
<organism evidence="2 3">
    <name type="scientific">Amphiprion percula</name>
    <name type="common">Orange clownfish</name>
    <name type="synonym">Lutjanus percula</name>
    <dbReference type="NCBI Taxonomy" id="161767"/>
    <lineage>
        <taxon>Eukaryota</taxon>
        <taxon>Metazoa</taxon>
        <taxon>Chordata</taxon>
        <taxon>Craniata</taxon>
        <taxon>Vertebrata</taxon>
        <taxon>Euteleostomi</taxon>
        <taxon>Actinopterygii</taxon>
        <taxon>Neopterygii</taxon>
        <taxon>Teleostei</taxon>
        <taxon>Neoteleostei</taxon>
        <taxon>Acanthomorphata</taxon>
        <taxon>Ovalentaria</taxon>
        <taxon>Pomacentridae</taxon>
        <taxon>Amphiprion</taxon>
    </lineage>
</organism>
<reference evidence="2" key="3">
    <citation type="submission" date="2025-09" db="UniProtKB">
        <authorList>
            <consortium name="Ensembl"/>
        </authorList>
    </citation>
    <scope>IDENTIFICATION</scope>
</reference>
<evidence type="ECO:0000313" key="2">
    <source>
        <dbReference type="Ensembl" id="ENSAPEP00000026834.1"/>
    </source>
</evidence>